<proteinExistence type="predicted"/>
<evidence type="ECO:0008006" key="3">
    <source>
        <dbReference type="Google" id="ProtNLM"/>
    </source>
</evidence>
<gene>
    <name evidence="1" type="ORF">GCM10010982_11390</name>
</gene>
<organism evidence="1 2">
    <name type="scientific">Bowmanella pacifica</name>
    <dbReference type="NCBI Taxonomy" id="502051"/>
    <lineage>
        <taxon>Bacteria</taxon>
        <taxon>Pseudomonadati</taxon>
        <taxon>Pseudomonadota</taxon>
        <taxon>Gammaproteobacteria</taxon>
        <taxon>Alteromonadales</taxon>
        <taxon>Alteromonadaceae</taxon>
        <taxon>Bowmanella</taxon>
    </lineage>
</organism>
<dbReference type="PANTHER" id="PTHR35370">
    <property type="entry name" value="CYTOPLASMIC PROTEIN-RELATED-RELATED"/>
    <property type="match status" value="1"/>
</dbReference>
<dbReference type="PANTHER" id="PTHR35370:SF1">
    <property type="entry name" value="TYPE VI SECRETION SYSTEM COMPONENT TSSF1"/>
    <property type="match status" value="1"/>
</dbReference>
<dbReference type="Proteomes" id="UP000606935">
    <property type="component" value="Unassembled WGS sequence"/>
</dbReference>
<dbReference type="AlphaFoldDB" id="A0A917YWX4"/>
<keyword evidence="2" id="KW-1185">Reference proteome</keyword>
<dbReference type="EMBL" id="BMLS01000001">
    <property type="protein sequence ID" value="GGO66663.1"/>
    <property type="molecule type" value="Genomic_DNA"/>
</dbReference>
<sequence length="625" mass="71148">MDPLFLKHYERELQFIREMGAEYATEFPRIAGRLGIEGVETSDPYVERLYEGFAFLAARLHMRIDAEYPRFTQNLMNILYPQYLAPTPSLAIVQITPEPQASLEQGCLIPRDTALKGNRREGDQSACEYRSCHDVTLWPVAISEASYFTNMALIKDMPLAGYKPKAGLKLTFQSTDEQPLPQGFLDHIKLYLAGHNHLAVRLYEQLFANTCAILACSPSPDENWLEIFTPQHLQQGSLDNQKGMFPEDPRSFSGYRLLREYFAFADHLLFADFTTLGKKLKGYQSKTLQLIVLFDRPDPELEQRVSAEDFALFCTPVINLFPKRSDRIHLSTRDEEYHLVVDRTRPLDFEVFQINKVKGYGDQADDQKEFLPFYACYDLTDFPEHSAFYTFRQERRRLSTHQRRHGPRSNYIGSETFVSLVNGREAQENGGFKQLEVHTLCTNRDLPIHMPVGKGSTDFTLDVSAPVVSIRCIKGPTKPRPSLAHEQGESAWRLINQLSLNYLSLTDQDNKQGAAALRSILKLYGDQQDPVISKQIDGLRSIQTRQVTRRKPGGGPIAFINGLEITLTFDESAFSGASCFLLGAVLERFFALYVSINSFTQTLVTTQERGEIARWPIRAGQRQVI</sequence>
<evidence type="ECO:0000313" key="1">
    <source>
        <dbReference type="EMBL" id="GGO66663.1"/>
    </source>
</evidence>
<dbReference type="RefSeq" id="WP_188691456.1">
    <property type="nucleotide sequence ID" value="NZ_BMLS01000001.1"/>
</dbReference>
<comment type="caution">
    <text evidence="1">The sequence shown here is derived from an EMBL/GenBank/DDBJ whole genome shotgun (WGS) entry which is preliminary data.</text>
</comment>
<accession>A0A917YWX4</accession>
<reference evidence="1" key="1">
    <citation type="journal article" date="2014" name="Int. J. Syst. Evol. Microbiol.">
        <title>Complete genome sequence of Corynebacterium casei LMG S-19264T (=DSM 44701T), isolated from a smear-ripened cheese.</title>
        <authorList>
            <consortium name="US DOE Joint Genome Institute (JGI-PGF)"/>
            <person name="Walter F."/>
            <person name="Albersmeier A."/>
            <person name="Kalinowski J."/>
            <person name="Ruckert C."/>
        </authorList>
    </citation>
    <scope>NUCLEOTIDE SEQUENCE</scope>
    <source>
        <strain evidence="1">CGMCC 1.7086</strain>
    </source>
</reference>
<name>A0A917YWX4_9ALTE</name>
<reference evidence="1" key="2">
    <citation type="submission" date="2020-09" db="EMBL/GenBank/DDBJ databases">
        <authorList>
            <person name="Sun Q."/>
            <person name="Zhou Y."/>
        </authorList>
    </citation>
    <scope>NUCLEOTIDE SEQUENCE</scope>
    <source>
        <strain evidence="1">CGMCC 1.7086</strain>
    </source>
</reference>
<dbReference type="NCBIfam" id="TIGR03359">
    <property type="entry name" value="VI_chp_6"/>
    <property type="match status" value="1"/>
</dbReference>
<evidence type="ECO:0000313" key="2">
    <source>
        <dbReference type="Proteomes" id="UP000606935"/>
    </source>
</evidence>
<dbReference type="InterPro" id="IPR010272">
    <property type="entry name" value="T6SS_TssF"/>
</dbReference>
<dbReference type="Pfam" id="PF05947">
    <property type="entry name" value="T6SS_TssF"/>
    <property type="match status" value="1"/>
</dbReference>
<dbReference type="PIRSF" id="PIRSF028304">
    <property type="entry name" value="UCP028304"/>
    <property type="match status" value="1"/>
</dbReference>
<protein>
    <recommendedName>
        <fullName evidence="3">Type VI secretion system protein ImpG</fullName>
    </recommendedName>
</protein>